<feature type="region of interest" description="Disordered" evidence="1">
    <location>
        <begin position="724"/>
        <end position="769"/>
    </location>
</feature>
<feature type="region of interest" description="Disordered" evidence="1">
    <location>
        <begin position="548"/>
        <end position="676"/>
    </location>
</feature>
<feature type="region of interest" description="Disordered" evidence="1">
    <location>
        <begin position="483"/>
        <end position="502"/>
    </location>
</feature>
<accession>A0ABD2BK33</accession>
<keyword evidence="4" id="KW-1185">Reference proteome</keyword>
<dbReference type="Pfam" id="PF15888">
    <property type="entry name" value="FOG_N"/>
    <property type="match status" value="1"/>
</dbReference>
<feature type="compositionally biased region" description="Basic and acidic residues" evidence="1">
    <location>
        <begin position="604"/>
        <end position="629"/>
    </location>
</feature>
<dbReference type="InterPro" id="IPR031761">
    <property type="entry name" value="FOG_N"/>
</dbReference>
<feature type="region of interest" description="Disordered" evidence="1">
    <location>
        <begin position="328"/>
        <end position="352"/>
    </location>
</feature>
<evidence type="ECO:0000256" key="1">
    <source>
        <dbReference type="SAM" id="MobiDB-lite"/>
    </source>
</evidence>
<feature type="compositionally biased region" description="Basic and acidic residues" evidence="1">
    <location>
        <begin position="746"/>
        <end position="759"/>
    </location>
</feature>
<comment type="caution">
    <text evidence="3">The sequence shown here is derived from an EMBL/GenBank/DDBJ whole genome shotgun (WGS) entry which is preliminary data.</text>
</comment>
<proteinExistence type="predicted"/>
<feature type="compositionally biased region" description="Basic and acidic residues" evidence="1">
    <location>
        <begin position="571"/>
        <end position="585"/>
    </location>
</feature>
<feature type="compositionally biased region" description="Acidic residues" evidence="1">
    <location>
        <begin position="418"/>
        <end position="451"/>
    </location>
</feature>
<dbReference type="EMBL" id="JAYRBN010000074">
    <property type="protein sequence ID" value="KAL2733144.1"/>
    <property type="molecule type" value="Genomic_DNA"/>
</dbReference>
<evidence type="ECO:0000259" key="2">
    <source>
        <dbReference type="Pfam" id="PF15888"/>
    </source>
</evidence>
<feature type="region of interest" description="Disordered" evidence="1">
    <location>
        <begin position="402"/>
        <end position="451"/>
    </location>
</feature>
<feature type="compositionally biased region" description="Acidic residues" evidence="1">
    <location>
        <begin position="200"/>
        <end position="222"/>
    </location>
</feature>
<feature type="compositionally biased region" description="Low complexity" evidence="1">
    <location>
        <begin position="666"/>
        <end position="675"/>
    </location>
</feature>
<feature type="region of interest" description="Disordered" evidence="1">
    <location>
        <begin position="174"/>
        <end position="224"/>
    </location>
</feature>
<dbReference type="Proteomes" id="UP001607303">
    <property type="component" value="Unassembled WGS sequence"/>
</dbReference>
<reference evidence="3 4" key="1">
    <citation type="journal article" date="2024" name="Ann. Entomol. Soc. Am.">
        <title>Genomic analyses of the southern and eastern yellowjacket wasps (Hymenoptera: Vespidae) reveal evolutionary signatures of social life.</title>
        <authorList>
            <person name="Catto M.A."/>
            <person name="Caine P.B."/>
            <person name="Orr S.E."/>
            <person name="Hunt B.G."/>
            <person name="Goodisman M.A.D."/>
        </authorList>
    </citation>
    <scope>NUCLEOTIDE SEQUENCE [LARGE SCALE GENOMIC DNA]</scope>
    <source>
        <strain evidence="3">232</strain>
        <tissue evidence="3">Head and thorax</tissue>
    </source>
</reference>
<evidence type="ECO:0000313" key="4">
    <source>
        <dbReference type="Proteomes" id="UP001607303"/>
    </source>
</evidence>
<protein>
    <submittedName>
        <fullName evidence="3">Nuclear pore complex protein -like isoform X1</fullName>
    </submittedName>
</protein>
<organism evidence="3 4">
    <name type="scientific">Vespula maculifrons</name>
    <name type="common">Eastern yellow jacket</name>
    <name type="synonym">Wasp</name>
    <dbReference type="NCBI Taxonomy" id="7453"/>
    <lineage>
        <taxon>Eukaryota</taxon>
        <taxon>Metazoa</taxon>
        <taxon>Ecdysozoa</taxon>
        <taxon>Arthropoda</taxon>
        <taxon>Hexapoda</taxon>
        <taxon>Insecta</taxon>
        <taxon>Pterygota</taxon>
        <taxon>Neoptera</taxon>
        <taxon>Endopterygota</taxon>
        <taxon>Hymenoptera</taxon>
        <taxon>Apocrita</taxon>
        <taxon>Aculeata</taxon>
        <taxon>Vespoidea</taxon>
        <taxon>Vespidae</taxon>
        <taxon>Vespinae</taxon>
        <taxon>Vespula</taxon>
    </lineage>
</organism>
<sequence>MRAKDLALNDEIPSSSSSSSSSSLSSSSSSSSLLSSSMPTSRKGSRGSSSPSELTWEAWLLVDAQAGDHAGLDSANILRKITPKSIFFAPTRIECAEGYRADTMDRCVKDVKIDHEAQFDFLLKRVSAMYLQRFGANTQDQKTKDQKHSSGPLQLSIPLLGAPIAASPVETQQITKNEDEGTNEPPKETVTVYEAKNETTTEEEEVEGEEEEVEVEQEEESKEEDKKIIFLGNTSSNTFVDKNDSPNESLKSEGIVPVAEFVDETNGSSFSEIVDYKIPIDLKNILNVTNAKKKSNGSEIVEDPRMKEIFSMNVTSMSPTLVFVLTPTKQPQTESSASSENPPDDPPEDSSNVTTDLVIVRMTESMKNSSNQEIDVGSESNSMVPPLRQFSEIPLIVEDKIENNGSSSEASGMKINDGEEQETTYEDEPVEEDIDEDDDEYVDNTDTPEEEFTELEGEILKHGEAGITIPVKNLDRLHLEEEHRERTEESVVKKKNENDTFDSSRDEISIRFNHTIFNMDEPDSNISSEATIKDDVIIETTLLNVDPMKLSNDSKSPFRNDSSENDEDERFNEHFESEKTQDARSKILFPKGKVRTTISTSTEENGKLEDQVSKTRSDEKEKNPTDLRNVELVAEPSSSESLLYDPRSGDRYTGESIVELGDSKKTTTNRPNTRNLLDLEGSSSFVRSAQSYVKFPSDEINSIHNQDYKERGQHLYDEGLYASTSTKSSVPVHQKSSYPRTPTGWRIDRQQQPDHERNRSVVVQRQKPRQPMYLSRTKTPLTRNSPSLYSISQPPRSATIMDRGYRNTYVQVSPFHRVGY</sequence>
<evidence type="ECO:0000313" key="3">
    <source>
        <dbReference type="EMBL" id="KAL2733144.1"/>
    </source>
</evidence>
<name>A0ABD2BK33_VESMC</name>
<feature type="region of interest" description="Disordered" evidence="1">
    <location>
        <begin position="1"/>
        <end position="50"/>
    </location>
</feature>
<feature type="region of interest" description="Disordered" evidence="1">
    <location>
        <begin position="776"/>
        <end position="795"/>
    </location>
</feature>
<feature type="domain" description="Folded gastrulation N-terminal" evidence="2">
    <location>
        <begin position="81"/>
        <end position="173"/>
    </location>
</feature>
<feature type="compositionally biased region" description="Low complexity" evidence="1">
    <location>
        <begin position="14"/>
        <end position="37"/>
    </location>
</feature>
<dbReference type="AlphaFoldDB" id="A0ABD2BK33"/>
<feature type="compositionally biased region" description="Polar residues" evidence="1">
    <location>
        <begin position="724"/>
        <end position="740"/>
    </location>
</feature>
<gene>
    <name evidence="3" type="ORF">V1477_014112</name>
</gene>